<evidence type="ECO:0000313" key="1">
    <source>
        <dbReference type="EMBL" id="PBK96141.1"/>
    </source>
</evidence>
<sequence length="118" mass="13189">MCLTQVQDATGKFAIKSKGVGLGNGVHGFFKKFQHFEKPKTVDSDLDANSSLTTLSDGTYQSTSWIFQHHDKQSPNIASVAILAIFDARIIGIIEVTWQWIYWLEKRKAAEEALPCLC</sequence>
<name>A0A2H3DLN4_ARMGA</name>
<dbReference type="Proteomes" id="UP000217790">
    <property type="component" value="Unassembled WGS sequence"/>
</dbReference>
<protein>
    <submittedName>
        <fullName evidence="1">Uncharacterized protein</fullName>
    </submittedName>
</protein>
<organism evidence="1 2">
    <name type="scientific">Armillaria gallica</name>
    <name type="common">Bulbous honey fungus</name>
    <name type="synonym">Armillaria bulbosa</name>
    <dbReference type="NCBI Taxonomy" id="47427"/>
    <lineage>
        <taxon>Eukaryota</taxon>
        <taxon>Fungi</taxon>
        <taxon>Dikarya</taxon>
        <taxon>Basidiomycota</taxon>
        <taxon>Agaricomycotina</taxon>
        <taxon>Agaricomycetes</taxon>
        <taxon>Agaricomycetidae</taxon>
        <taxon>Agaricales</taxon>
        <taxon>Marasmiineae</taxon>
        <taxon>Physalacriaceae</taxon>
        <taxon>Armillaria</taxon>
    </lineage>
</organism>
<evidence type="ECO:0000313" key="2">
    <source>
        <dbReference type="Proteomes" id="UP000217790"/>
    </source>
</evidence>
<reference evidence="2" key="1">
    <citation type="journal article" date="2017" name="Nat. Ecol. Evol.">
        <title>Genome expansion and lineage-specific genetic innovations in the forest pathogenic fungi Armillaria.</title>
        <authorList>
            <person name="Sipos G."/>
            <person name="Prasanna A.N."/>
            <person name="Walter M.C."/>
            <person name="O'Connor E."/>
            <person name="Balint B."/>
            <person name="Krizsan K."/>
            <person name="Kiss B."/>
            <person name="Hess J."/>
            <person name="Varga T."/>
            <person name="Slot J."/>
            <person name="Riley R."/>
            <person name="Boka B."/>
            <person name="Rigling D."/>
            <person name="Barry K."/>
            <person name="Lee J."/>
            <person name="Mihaltcheva S."/>
            <person name="LaButti K."/>
            <person name="Lipzen A."/>
            <person name="Waldron R."/>
            <person name="Moloney N.M."/>
            <person name="Sperisen C."/>
            <person name="Kredics L."/>
            <person name="Vagvoelgyi C."/>
            <person name="Patrignani A."/>
            <person name="Fitzpatrick D."/>
            <person name="Nagy I."/>
            <person name="Doyle S."/>
            <person name="Anderson J.B."/>
            <person name="Grigoriev I.V."/>
            <person name="Gueldener U."/>
            <person name="Muensterkoetter M."/>
            <person name="Nagy L.G."/>
        </authorList>
    </citation>
    <scope>NUCLEOTIDE SEQUENCE [LARGE SCALE GENOMIC DNA]</scope>
    <source>
        <strain evidence="2">Ar21-2</strain>
    </source>
</reference>
<dbReference type="InParanoid" id="A0A2H3DLN4"/>
<accession>A0A2H3DLN4</accession>
<gene>
    <name evidence="1" type="ORF">ARMGADRAFT_1028346</name>
</gene>
<keyword evidence="2" id="KW-1185">Reference proteome</keyword>
<dbReference type="AlphaFoldDB" id="A0A2H3DLN4"/>
<proteinExistence type="predicted"/>
<dbReference type="EMBL" id="KZ293651">
    <property type="protein sequence ID" value="PBK96141.1"/>
    <property type="molecule type" value="Genomic_DNA"/>
</dbReference>